<feature type="coiled-coil region" evidence="3">
    <location>
        <begin position="13"/>
        <end position="75"/>
    </location>
</feature>
<gene>
    <name evidence="4" type="ORF">EDC38_3000</name>
</gene>
<dbReference type="AlphaFoldDB" id="A0A3N1NS64"/>
<evidence type="ECO:0000313" key="5">
    <source>
        <dbReference type="Proteomes" id="UP000273643"/>
    </source>
</evidence>
<comment type="caution">
    <text evidence="4">The sequence shown here is derived from an EMBL/GenBank/DDBJ whole genome shotgun (WGS) entry which is preliminary data.</text>
</comment>
<evidence type="ECO:0000256" key="3">
    <source>
        <dbReference type="SAM" id="Coils"/>
    </source>
</evidence>
<dbReference type="RefSeq" id="WP_369755570.1">
    <property type="nucleotide sequence ID" value="NZ_JBHYFO010000022.1"/>
</dbReference>
<keyword evidence="1 3" id="KW-0175">Coiled coil</keyword>
<keyword evidence="2" id="KW-0717">Septation</keyword>
<dbReference type="GO" id="GO:0000917">
    <property type="term" value="P:division septum assembly"/>
    <property type="evidence" value="ECO:0007669"/>
    <property type="project" value="UniProtKB-KW"/>
</dbReference>
<evidence type="ECO:0000256" key="1">
    <source>
        <dbReference type="ARBA" id="ARBA00023054"/>
    </source>
</evidence>
<dbReference type="Pfam" id="PF06005">
    <property type="entry name" value="ZapB"/>
    <property type="match status" value="1"/>
</dbReference>
<reference evidence="4 5" key="1">
    <citation type="submission" date="2018-11" db="EMBL/GenBank/DDBJ databases">
        <title>Genomic Encyclopedia of Type Strains, Phase IV (KMG-IV): sequencing the most valuable type-strain genomes for metagenomic binning, comparative biology and taxonomic classification.</title>
        <authorList>
            <person name="Goeker M."/>
        </authorList>
    </citation>
    <scope>NUCLEOTIDE SEQUENCE [LARGE SCALE GENOMIC DNA]</scope>
    <source>
        <strain evidence="4 5">DSM 16974</strain>
    </source>
</reference>
<dbReference type="GO" id="GO:0005737">
    <property type="term" value="C:cytoplasm"/>
    <property type="evidence" value="ECO:0007669"/>
    <property type="project" value="InterPro"/>
</dbReference>
<dbReference type="GO" id="GO:0043093">
    <property type="term" value="P:FtsZ-dependent cytokinesis"/>
    <property type="evidence" value="ECO:0007669"/>
    <property type="project" value="InterPro"/>
</dbReference>
<evidence type="ECO:0000256" key="2">
    <source>
        <dbReference type="ARBA" id="ARBA00023210"/>
    </source>
</evidence>
<dbReference type="InterPro" id="IPR012662">
    <property type="entry name" value="CHP02449"/>
</dbReference>
<proteinExistence type="predicted"/>
<protein>
    <submittedName>
        <fullName evidence="4">Cell division protein ZapB</fullName>
    </submittedName>
</protein>
<accession>A0A3N1NS64</accession>
<organism evidence="4 5">
    <name type="scientific">Marinimicrobium koreense</name>
    <dbReference type="NCBI Taxonomy" id="306545"/>
    <lineage>
        <taxon>Bacteria</taxon>
        <taxon>Pseudomonadati</taxon>
        <taxon>Pseudomonadota</taxon>
        <taxon>Gammaproteobacteria</taxon>
        <taxon>Cellvibrionales</taxon>
        <taxon>Cellvibrionaceae</taxon>
        <taxon>Marinimicrobium</taxon>
    </lineage>
</organism>
<keyword evidence="4" id="KW-0132">Cell division</keyword>
<dbReference type="InterPro" id="IPR009252">
    <property type="entry name" value="Cell_div_ZapB"/>
</dbReference>
<dbReference type="Proteomes" id="UP000273643">
    <property type="component" value="Unassembled WGS sequence"/>
</dbReference>
<evidence type="ECO:0000313" key="4">
    <source>
        <dbReference type="EMBL" id="ROQ18028.1"/>
    </source>
</evidence>
<name>A0A3N1NS64_9GAMM</name>
<dbReference type="Gene3D" id="1.20.5.340">
    <property type="match status" value="1"/>
</dbReference>
<keyword evidence="2" id="KW-0131">Cell cycle</keyword>
<dbReference type="EMBL" id="RJUK01000003">
    <property type="protein sequence ID" value="ROQ18028.1"/>
    <property type="molecule type" value="Genomic_DNA"/>
</dbReference>
<keyword evidence="5" id="KW-1185">Reference proteome</keyword>
<sequence>MNPVPEIMSDELLEALEAKMDRLIQVCERLQQENDELRAKANDWQRERVRLIEKNELARGRVEAMITRLKSLEADS</sequence>
<dbReference type="NCBIfam" id="TIGR02449">
    <property type="entry name" value="TIGR02449 family protein"/>
    <property type="match status" value="1"/>
</dbReference>